<evidence type="ECO:0000313" key="3">
    <source>
        <dbReference type="Proteomes" id="UP000018680"/>
    </source>
</evidence>
<dbReference type="RefSeq" id="WP_024269490.1">
    <property type="nucleotide sequence ID" value="NC_023035.1"/>
</dbReference>
<dbReference type="Proteomes" id="UP000018680">
    <property type="component" value="Chromosome"/>
</dbReference>
<protein>
    <recommendedName>
        <fullName evidence="4">Outer membrane protein beta-barrel domain-containing protein</fullName>
    </recommendedName>
</protein>
<sequence length="574" mass="61984">MKKTAVAVIAILAIVSGISAQEAVFTDGSNTYISTQGHEMNAYDYLINPAYSEMFQGRTLFFALDNSGTQFGAPQGIEALRAGWAVNDGLGFMFDYETLSDADTAKEEGNTELDYGTYDQVTGQYATITESVNQFLKNNRNRHNLLFHSLLALDGGLGLAFQLHFALDSYSTHQLEYTNTYTDTADVSEASLDTKGDRTETLNSLLNSNGTNRIALDTELGLNTGSLRSRIALGIALDNLRLNSSYTETVTDFDAVAGIDETIRDSETIESREGAYYTTNGDNENASIGMNFNDPTALTALYAGIGSETELPLGELSLIIPFTFGMEIPLGAESVATSTTVTYDDAAADNPETGRTSTIITTSLDSALYLDFMAGAGLEKEYNPADGVRVILSPTLTGAFGISNDVRSRTEAVQTQVDANSDGDYEDAGTDTDTTYTESGYEYQRKNYETTIALDIPLSASWEANELLTFQAGYSMGVEFIIDALNTLITGDAGYIYEAFSDNLEDANSYAQRTKDGSSSQSTPDSSTSFDFGFTSGGSFGVQLNISENFMVDLKATGTQVEFDAFTVMGIMKY</sequence>
<gene>
    <name evidence="2" type="ORF">L21SP2_3257</name>
</gene>
<dbReference type="EMBL" id="CP006939">
    <property type="protein sequence ID" value="AHC16597.1"/>
    <property type="molecule type" value="Genomic_DNA"/>
</dbReference>
<reference evidence="2 3" key="1">
    <citation type="journal article" date="2015" name="Stand. Genomic Sci.">
        <title>Complete genome sequence and description of Salinispira pacifica gen. nov., sp. nov., a novel spirochaete isolated form a hypersaline microbial mat.</title>
        <authorList>
            <person name="Ben Hania W."/>
            <person name="Joseph M."/>
            <person name="Schumann P."/>
            <person name="Bunk B."/>
            <person name="Fiebig A."/>
            <person name="Sproer C."/>
            <person name="Klenk H.P."/>
            <person name="Fardeau M.L."/>
            <person name="Spring S."/>
        </authorList>
    </citation>
    <scope>NUCLEOTIDE SEQUENCE [LARGE SCALE GENOMIC DNA]</scope>
    <source>
        <strain evidence="2 3">L21-RPul-D2</strain>
    </source>
</reference>
<organism evidence="2 3">
    <name type="scientific">Salinispira pacifica</name>
    <dbReference type="NCBI Taxonomy" id="1307761"/>
    <lineage>
        <taxon>Bacteria</taxon>
        <taxon>Pseudomonadati</taxon>
        <taxon>Spirochaetota</taxon>
        <taxon>Spirochaetia</taxon>
        <taxon>Spirochaetales</taxon>
        <taxon>Spirochaetaceae</taxon>
        <taxon>Salinispira</taxon>
    </lineage>
</organism>
<accession>V5WL99</accession>
<evidence type="ECO:0000256" key="1">
    <source>
        <dbReference type="SAM" id="SignalP"/>
    </source>
</evidence>
<evidence type="ECO:0000313" key="2">
    <source>
        <dbReference type="EMBL" id="AHC16597.1"/>
    </source>
</evidence>
<name>V5WL99_9SPIO</name>
<dbReference type="AlphaFoldDB" id="V5WL99"/>
<dbReference type="HOGENOM" id="CLU_474774_0_0_12"/>
<feature type="chain" id="PRO_5004741989" description="Outer membrane protein beta-barrel domain-containing protein" evidence="1">
    <location>
        <begin position="21"/>
        <end position="574"/>
    </location>
</feature>
<feature type="signal peptide" evidence="1">
    <location>
        <begin position="1"/>
        <end position="20"/>
    </location>
</feature>
<dbReference type="KEGG" id="slr:L21SP2_3257"/>
<dbReference type="STRING" id="1307761.L21SP2_3257"/>
<keyword evidence="3" id="KW-1185">Reference proteome</keyword>
<evidence type="ECO:0008006" key="4">
    <source>
        <dbReference type="Google" id="ProtNLM"/>
    </source>
</evidence>
<keyword evidence="1" id="KW-0732">Signal</keyword>
<proteinExistence type="predicted"/>